<evidence type="ECO:0000313" key="2">
    <source>
        <dbReference type="Proteomes" id="UP001054945"/>
    </source>
</evidence>
<keyword evidence="2" id="KW-1185">Reference proteome</keyword>
<gene>
    <name evidence="1" type="ORF">CEXT_418671</name>
</gene>
<evidence type="ECO:0000313" key="1">
    <source>
        <dbReference type="EMBL" id="GIY71057.1"/>
    </source>
</evidence>
<dbReference type="EMBL" id="BPLR01014750">
    <property type="protein sequence ID" value="GIY71057.1"/>
    <property type="molecule type" value="Genomic_DNA"/>
</dbReference>
<organism evidence="1 2">
    <name type="scientific">Caerostris extrusa</name>
    <name type="common">Bark spider</name>
    <name type="synonym">Caerostris bankana</name>
    <dbReference type="NCBI Taxonomy" id="172846"/>
    <lineage>
        <taxon>Eukaryota</taxon>
        <taxon>Metazoa</taxon>
        <taxon>Ecdysozoa</taxon>
        <taxon>Arthropoda</taxon>
        <taxon>Chelicerata</taxon>
        <taxon>Arachnida</taxon>
        <taxon>Araneae</taxon>
        <taxon>Araneomorphae</taxon>
        <taxon>Entelegynae</taxon>
        <taxon>Araneoidea</taxon>
        <taxon>Araneidae</taxon>
        <taxon>Caerostris</taxon>
    </lineage>
</organism>
<dbReference type="Proteomes" id="UP001054945">
    <property type="component" value="Unassembled WGS sequence"/>
</dbReference>
<reference evidence="1 2" key="1">
    <citation type="submission" date="2021-06" db="EMBL/GenBank/DDBJ databases">
        <title>Caerostris extrusa draft genome.</title>
        <authorList>
            <person name="Kono N."/>
            <person name="Arakawa K."/>
        </authorList>
    </citation>
    <scope>NUCLEOTIDE SEQUENCE [LARGE SCALE GENOMIC DNA]</scope>
</reference>
<comment type="caution">
    <text evidence="1">The sequence shown here is derived from an EMBL/GenBank/DDBJ whole genome shotgun (WGS) entry which is preliminary data.</text>
</comment>
<accession>A0AAV4VL57</accession>
<dbReference type="AlphaFoldDB" id="A0AAV4VL57"/>
<sequence>MSERLSTERCTRRSIKTTLSHCKSGSLIASLVTRNVSNATTSIIEVTNCHFKIRWMVCGKSHHNKEYPIQGKFDNPSCIDWGMQCHLAACRGGSKVAKRTTQTSQDMISF</sequence>
<proteinExistence type="predicted"/>
<protein>
    <submittedName>
        <fullName evidence="1">Uncharacterized protein</fullName>
    </submittedName>
</protein>
<name>A0AAV4VL57_CAEEX</name>